<dbReference type="SUPFAM" id="SSF81324">
    <property type="entry name" value="Voltage-gated potassium channels"/>
    <property type="match status" value="1"/>
</dbReference>
<dbReference type="EMBL" id="MCGO01000013">
    <property type="protein sequence ID" value="ORY47848.1"/>
    <property type="molecule type" value="Genomic_DNA"/>
</dbReference>
<evidence type="ECO:0008006" key="4">
    <source>
        <dbReference type="Google" id="ProtNLM"/>
    </source>
</evidence>
<feature type="compositionally biased region" description="Basic and acidic residues" evidence="1">
    <location>
        <begin position="285"/>
        <end position="294"/>
    </location>
</feature>
<evidence type="ECO:0000256" key="1">
    <source>
        <dbReference type="SAM" id="MobiDB-lite"/>
    </source>
</evidence>
<dbReference type="GO" id="GO:0035725">
    <property type="term" value="P:sodium ion transmembrane transport"/>
    <property type="evidence" value="ECO:0007669"/>
    <property type="project" value="TreeGrafter"/>
</dbReference>
<feature type="region of interest" description="Disordered" evidence="1">
    <location>
        <begin position="120"/>
        <end position="294"/>
    </location>
</feature>
<dbReference type="Gene3D" id="1.10.287.70">
    <property type="match status" value="1"/>
</dbReference>
<gene>
    <name evidence="2" type="ORF">BCR33DRAFT_80450</name>
</gene>
<dbReference type="GO" id="GO:0005249">
    <property type="term" value="F:voltage-gated potassium channel activity"/>
    <property type="evidence" value="ECO:0007669"/>
    <property type="project" value="TreeGrafter"/>
</dbReference>
<feature type="compositionally biased region" description="Polar residues" evidence="1">
    <location>
        <begin position="132"/>
        <end position="145"/>
    </location>
</feature>
<sequence>MPFQLPLHSDEALRVVSTFIERFEHLESQMNLFRPIVHELVQLLKPDYIPPSIPLINPKQKLARMPKYDFPPSSLSVTELQATPAALEEEWVSKVEIDSEKKLGLSRLAAVSGRIAQSTFVGPSETKRRKSQAGSQTESFGSFTEPQEKRTSILVNLFGPSRHASPRGSSIVSARRPSDMPSVLISPNLRPKSQEDIFPQSKPKSALAGSKRPSDAGSYSIKPEDSNRRARKTSFLQQNELIPDDASNKPKGPSMIQKIRRTSLFQSRISETGSSTSTVTPGTSGRKEEEKQDTPVDQITLIKIHQPLPSTQNDMAADGVKQPNEEARRVNAVTSMWSFGLSSTSDISIGLDFAFSLISLSELWLIPLGVCFDYDLPLFYSCIVSIKNLLDFSLEWVTMRYDHPAMISIADANMDDWRDYYIRRRALVDFVTIIPFELLPVPGRDYLWVIRLLRMYKLLYVMRVSPIYVQSRDMLLEWLQIGHSVSLILPLTFSLFLFLHIQACGLFLAGRYFEFSNPEIAPYQNSTIGEQYVCRRLTCFLSDITRQTPKNSFS</sequence>
<evidence type="ECO:0000313" key="2">
    <source>
        <dbReference type="EMBL" id="ORY47848.1"/>
    </source>
</evidence>
<dbReference type="PANTHER" id="PTHR45689:SF5">
    <property type="entry name" value="I[[H]] CHANNEL, ISOFORM E"/>
    <property type="match status" value="1"/>
</dbReference>
<evidence type="ECO:0000313" key="3">
    <source>
        <dbReference type="Proteomes" id="UP000193642"/>
    </source>
</evidence>
<proteinExistence type="predicted"/>
<keyword evidence="3" id="KW-1185">Reference proteome</keyword>
<dbReference type="OrthoDB" id="10461466at2759"/>
<dbReference type="PANTHER" id="PTHR45689">
    <property type="entry name" value="I[[H]] CHANNEL, ISOFORM E"/>
    <property type="match status" value="1"/>
</dbReference>
<protein>
    <recommendedName>
        <fullName evidence="4">Ion transport domain-containing protein</fullName>
    </recommendedName>
</protein>
<dbReference type="Proteomes" id="UP000193642">
    <property type="component" value="Unassembled WGS sequence"/>
</dbReference>
<reference evidence="2 3" key="1">
    <citation type="submission" date="2016-07" db="EMBL/GenBank/DDBJ databases">
        <title>Pervasive Adenine N6-methylation of Active Genes in Fungi.</title>
        <authorList>
            <consortium name="DOE Joint Genome Institute"/>
            <person name="Mondo S.J."/>
            <person name="Dannebaum R.O."/>
            <person name="Kuo R.C."/>
            <person name="Labutti K."/>
            <person name="Haridas S."/>
            <person name="Kuo A."/>
            <person name="Salamov A."/>
            <person name="Ahrendt S.R."/>
            <person name="Lipzen A."/>
            <person name="Sullivan W."/>
            <person name="Andreopoulos W.B."/>
            <person name="Clum A."/>
            <person name="Lindquist E."/>
            <person name="Daum C."/>
            <person name="Ramamoorthy G.K."/>
            <person name="Gryganskyi A."/>
            <person name="Culley D."/>
            <person name="Magnuson J.K."/>
            <person name="James T.Y."/>
            <person name="O'Malley M.A."/>
            <person name="Stajich J.E."/>
            <person name="Spatafora J.W."/>
            <person name="Visel A."/>
            <person name="Grigoriev I.V."/>
        </authorList>
    </citation>
    <scope>NUCLEOTIDE SEQUENCE [LARGE SCALE GENOMIC DNA]</scope>
    <source>
        <strain evidence="2 3">JEL800</strain>
    </source>
</reference>
<dbReference type="AlphaFoldDB" id="A0A1Y2CLE5"/>
<dbReference type="InterPro" id="IPR051413">
    <property type="entry name" value="K/Na_HCN_channel"/>
</dbReference>
<feature type="compositionally biased region" description="Low complexity" evidence="1">
    <location>
        <begin position="270"/>
        <end position="284"/>
    </location>
</feature>
<name>A0A1Y2CLE5_9FUNG</name>
<organism evidence="2 3">
    <name type="scientific">Rhizoclosmatium globosum</name>
    <dbReference type="NCBI Taxonomy" id="329046"/>
    <lineage>
        <taxon>Eukaryota</taxon>
        <taxon>Fungi</taxon>
        <taxon>Fungi incertae sedis</taxon>
        <taxon>Chytridiomycota</taxon>
        <taxon>Chytridiomycota incertae sedis</taxon>
        <taxon>Chytridiomycetes</taxon>
        <taxon>Chytridiales</taxon>
        <taxon>Chytriomycetaceae</taxon>
        <taxon>Rhizoclosmatium</taxon>
    </lineage>
</organism>
<accession>A0A1Y2CLE5</accession>
<dbReference type="GO" id="GO:0003254">
    <property type="term" value="P:regulation of membrane depolarization"/>
    <property type="evidence" value="ECO:0007669"/>
    <property type="project" value="TreeGrafter"/>
</dbReference>
<dbReference type="GO" id="GO:0098855">
    <property type="term" value="C:HCN channel complex"/>
    <property type="evidence" value="ECO:0007669"/>
    <property type="project" value="TreeGrafter"/>
</dbReference>
<comment type="caution">
    <text evidence="2">The sequence shown here is derived from an EMBL/GenBank/DDBJ whole genome shotgun (WGS) entry which is preliminary data.</text>
</comment>